<keyword evidence="3" id="KW-1185">Reference proteome</keyword>
<keyword evidence="1" id="KW-1133">Transmembrane helix</keyword>
<dbReference type="EMBL" id="AP019791">
    <property type="protein sequence ID" value="BBL80713.1"/>
    <property type="molecule type" value="Genomic_DNA"/>
</dbReference>
<keyword evidence="1" id="KW-0472">Membrane</keyword>
<keyword evidence="1" id="KW-0812">Transmembrane</keyword>
<dbReference type="OrthoDB" id="5244369at2"/>
<evidence type="ECO:0000313" key="2">
    <source>
        <dbReference type="EMBL" id="BBL80713.1"/>
    </source>
</evidence>
<dbReference type="Proteomes" id="UP000318065">
    <property type="component" value="Chromosome"/>
</dbReference>
<evidence type="ECO:0000313" key="3">
    <source>
        <dbReference type="Proteomes" id="UP000318065"/>
    </source>
</evidence>
<dbReference type="AlphaFoldDB" id="A0A510HPD0"/>
<sequence>MNAFNRLILLLFALLLLAVPVALLLVNYGVLPAETVARYTGYRAGLEALGGALRADLSSWQARLALGAAGVVLALLALVLLLRELTLGRRVARKTIIDDTPGAETAITARAVRALAESAAREAGAADASISLSGVRRYSVECRLDAPEGSNYTALASRARENIRKALESQRIPVRDVEVTVRGLAER</sequence>
<gene>
    <name evidence="2" type="ORF">RxyAA322_25670</name>
</gene>
<name>A0A510HPD0_9ACTN</name>
<reference evidence="2" key="1">
    <citation type="journal article" date="2019" name="Microbiol. Resour. Announc.">
        <title>Complete Genome Sequence of Rubrobacter xylanophilus Strain AA3-22, Isolated from Arima Onsen in Japan.</title>
        <authorList>
            <person name="Tomariguchi N."/>
            <person name="Miyazaki K."/>
        </authorList>
    </citation>
    <scope>NUCLEOTIDE SEQUENCE [LARGE SCALE GENOMIC DNA]</scope>
    <source>
        <strain evidence="2">AA3-22</strain>
    </source>
</reference>
<accession>A0A510HPD0</accession>
<proteinExistence type="predicted"/>
<dbReference type="RefSeq" id="WP_143528696.1">
    <property type="nucleotide sequence ID" value="NZ_AP019791.1"/>
</dbReference>
<evidence type="ECO:0000256" key="1">
    <source>
        <dbReference type="SAM" id="Phobius"/>
    </source>
</evidence>
<evidence type="ECO:0008006" key="4">
    <source>
        <dbReference type="Google" id="ProtNLM"/>
    </source>
</evidence>
<organism evidence="2 3">
    <name type="scientific">Rubrobacter xylanophilus</name>
    <dbReference type="NCBI Taxonomy" id="49319"/>
    <lineage>
        <taxon>Bacteria</taxon>
        <taxon>Bacillati</taxon>
        <taxon>Actinomycetota</taxon>
        <taxon>Rubrobacteria</taxon>
        <taxon>Rubrobacterales</taxon>
        <taxon>Rubrobacteraceae</taxon>
        <taxon>Rubrobacter</taxon>
    </lineage>
</organism>
<feature type="transmembrane region" description="Helical" evidence="1">
    <location>
        <begin position="61"/>
        <end position="82"/>
    </location>
</feature>
<protein>
    <recommendedName>
        <fullName evidence="4">Alkaline shock response membrane anchor protein AmaP</fullName>
    </recommendedName>
</protein>